<sequence>MLLQNTYNFFKIKPVASLGFLFATSSLMIGVWAGALPFMKERMGLSDADLGLILLLAPLGSLTGVLLSTKVYRNIKVGTWLGVGNAVQALLFCVEVFAPNPWVFGIALFFRGGLGFLNGVATNAVAVRFEKQYDKKFLNTFHAIYSIGGALGAGLAALMFKFNLGSTSQVLSALAIILIGIALLKKNYVLHDYFIHSGSGFSMPTKSILGLSFICLVVFMAEGSVVDWSSIYLKRDILAPLSIISLGYGGFFVAMTLGRLNGDVLVPLIGEKRIVLLGTLLAALGLLLVSQSVEAYVVILGFVLTGAGCCFIVPVLFGSASNIPNVSQVQGFGMITSGGLIGFLAGPSIIGLISEQWSLSVGFMFVVFMLCLAAFVGGRSGLLK</sequence>
<keyword evidence="4 5" id="KW-0472">Membrane</keyword>
<evidence type="ECO:0000256" key="4">
    <source>
        <dbReference type="ARBA" id="ARBA00023136"/>
    </source>
</evidence>
<dbReference type="InterPro" id="IPR051788">
    <property type="entry name" value="MFS_Transporter"/>
</dbReference>
<feature type="transmembrane region" description="Helical" evidence="5">
    <location>
        <begin position="329"/>
        <end position="353"/>
    </location>
</feature>
<dbReference type="InterPro" id="IPR011701">
    <property type="entry name" value="MFS"/>
</dbReference>
<feature type="transmembrane region" description="Helical" evidence="5">
    <location>
        <begin position="12"/>
        <end position="38"/>
    </location>
</feature>
<dbReference type="InterPro" id="IPR020846">
    <property type="entry name" value="MFS_dom"/>
</dbReference>
<gene>
    <name evidence="7" type="ORF">DJ013_05920</name>
</gene>
<feature type="transmembrane region" description="Helical" evidence="5">
    <location>
        <begin position="137"/>
        <end position="160"/>
    </location>
</feature>
<keyword evidence="8" id="KW-1185">Reference proteome</keyword>
<evidence type="ECO:0000313" key="7">
    <source>
        <dbReference type="EMBL" id="AWV97728.1"/>
    </source>
</evidence>
<feature type="transmembrane region" description="Helical" evidence="5">
    <location>
        <begin position="79"/>
        <end position="98"/>
    </location>
</feature>
<evidence type="ECO:0000256" key="2">
    <source>
        <dbReference type="ARBA" id="ARBA00022692"/>
    </source>
</evidence>
<feature type="transmembrane region" description="Helical" evidence="5">
    <location>
        <begin position="296"/>
        <end position="317"/>
    </location>
</feature>
<keyword evidence="3 5" id="KW-1133">Transmembrane helix</keyword>
<dbReference type="EMBL" id="CP029480">
    <property type="protein sequence ID" value="AWV97728.1"/>
    <property type="molecule type" value="Genomic_DNA"/>
</dbReference>
<proteinExistence type="predicted"/>
<feature type="transmembrane region" description="Helical" evidence="5">
    <location>
        <begin position="50"/>
        <end position="67"/>
    </location>
</feature>
<dbReference type="InterPro" id="IPR036259">
    <property type="entry name" value="MFS_trans_sf"/>
</dbReference>
<name>A0A2Z4G9I5_9BACT</name>
<feature type="transmembrane region" description="Helical" evidence="5">
    <location>
        <begin position="104"/>
        <end position="125"/>
    </location>
</feature>
<feature type="domain" description="Major facilitator superfamily (MFS) profile" evidence="6">
    <location>
        <begin position="208"/>
        <end position="384"/>
    </location>
</feature>
<dbReference type="PANTHER" id="PTHR23514">
    <property type="entry name" value="BYPASS OF STOP CODON PROTEIN 6"/>
    <property type="match status" value="1"/>
</dbReference>
<dbReference type="RefSeq" id="WP_111370830.1">
    <property type="nucleotide sequence ID" value="NZ_CP029480.1"/>
</dbReference>
<dbReference type="OrthoDB" id="9809599at2"/>
<dbReference type="SUPFAM" id="SSF103473">
    <property type="entry name" value="MFS general substrate transporter"/>
    <property type="match status" value="1"/>
</dbReference>
<feature type="transmembrane region" description="Helical" evidence="5">
    <location>
        <begin position="274"/>
        <end position="290"/>
    </location>
</feature>
<feature type="transmembrane region" description="Helical" evidence="5">
    <location>
        <begin position="237"/>
        <end position="262"/>
    </location>
</feature>
<dbReference type="GO" id="GO:0016020">
    <property type="term" value="C:membrane"/>
    <property type="evidence" value="ECO:0007669"/>
    <property type="project" value="UniProtKB-SubCell"/>
</dbReference>
<accession>A0A2Z4G9I5</accession>
<keyword evidence="2 5" id="KW-0812">Transmembrane</keyword>
<reference evidence="7 8" key="1">
    <citation type="submission" date="2018-05" db="EMBL/GenBank/DDBJ databases">
        <title>Complete genome sequence of Arcticibacterium luteifluviistationis SM1504T, a cytophagaceae bacterium isolated from Arctic surface seawater.</title>
        <authorList>
            <person name="Li Y."/>
            <person name="Qin Q.-L."/>
        </authorList>
    </citation>
    <scope>NUCLEOTIDE SEQUENCE [LARGE SCALE GENOMIC DNA]</scope>
    <source>
        <strain evidence="7 8">SM1504</strain>
    </source>
</reference>
<evidence type="ECO:0000259" key="6">
    <source>
        <dbReference type="PROSITE" id="PS50850"/>
    </source>
</evidence>
<dbReference type="KEGG" id="als:DJ013_05920"/>
<comment type="subcellular location">
    <subcellularLocation>
        <location evidence="1">Membrane</location>
        <topology evidence="1">Multi-pass membrane protein</topology>
    </subcellularLocation>
</comment>
<dbReference type="Gene3D" id="1.20.1250.20">
    <property type="entry name" value="MFS general substrate transporter like domains"/>
    <property type="match status" value="2"/>
</dbReference>
<dbReference type="GO" id="GO:0022857">
    <property type="term" value="F:transmembrane transporter activity"/>
    <property type="evidence" value="ECO:0007669"/>
    <property type="project" value="InterPro"/>
</dbReference>
<evidence type="ECO:0000256" key="5">
    <source>
        <dbReference type="SAM" id="Phobius"/>
    </source>
</evidence>
<dbReference type="PANTHER" id="PTHR23514:SF13">
    <property type="entry name" value="INNER MEMBRANE PROTEIN YBJJ"/>
    <property type="match status" value="1"/>
</dbReference>
<dbReference type="Pfam" id="PF07690">
    <property type="entry name" value="MFS_1"/>
    <property type="match status" value="1"/>
</dbReference>
<protein>
    <recommendedName>
        <fullName evidence="6">Major facilitator superfamily (MFS) profile domain-containing protein</fullName>
    </recommendedName>
</protein>
<dbReference type="PROSITE" id="PS50850">
    <property type="entry name" value="MFS"/>
    <property type="match status" value="1"/>
</dbReference>
<evidence type="ECO:0000256" key="3">
    <source>
        <dbReference type="ARBA" id="ARBA00022989"/>
    </source>
</evidence>
<dbReference type="Proteomes" id="UP000249873">
    <property type="component" value="Chromosome"/>
</dbReference>
<evidence type="ECO:0000313" key="8">
    <source>
        <dbReference type="Proteomes" id="UP000249873"/>
    </source>
</evidence>
<dbReference type="AlphaFoldDB" id="A0A2Z4G9I5"/>
<feature type="transmembrane region" description="Helical" evidence="5">
    <location>
        <begin position="166"/>
        <end position="184"/>
    </location>
</feature>
<feature type="transmembrane region" description="Helical" evidence="5">
    <location>
        <begin position="359"/>
        <end position="378"/>
    </location>
</feature>
<evidence type="ECO:0000256" key="1">
    <source>
        <dbReference type="ARBA" id="ARBA00004141"/>
    </source>
</evidence>
<organism evidence="7 8">
    <name type="scientific">Arcticibacterium luteifluviistationis</name>
    <dbReference type="NCBI Taxonomy" id="1784714"/>
    <lineage>
        <taxon>Bacteria</taxon>
        <taxon>Pseudomonadati</taxon>
        <taxon>Bacteroidota</taxon>
        <taxon>Cytophagia</taxon>
        <taxon>Cytophagales</taxon>
        <taxon>Leadbetterellaceae</taxon>
        <taxon>Arcticibacterium</taxon>
    </lineage>
</organism>